<accession>G7VGT9</accession>
<dbReference type="HOGENOM" id="CLU_291635_0_0_2"/>
<dbReference type="EMBL" id="CP003098">
    <property type="protein sequence ID" value="AET31922.1"/>
    <property type="molecule type" value="Genomic_DNA"/>
</dbReference>
<organism evidence="1 2">
    <name type="scientific">Pyrobaculum ferrireducens</name>
    <dbReference type="NCBI Taxonomy" id="1104324"/>
    <lineage>
        <taxon>Archaea</taxon>
        <taxon>Thermoproteota</taxon>
        <taxon>Thermoprotei</taxon>
        <taxon>Thermoproteales</taxon>
        <taxon>Thermoproteaceae</taxon>
        <taxon>Pyrobaculum</taxon>
    </lineage>
</organism>
<proteinExistence type="predicted"/>
<dbReference type="BioCyc" id="PSP1104324:GJSN-457-MONOMER"/>
<keyword evidence="2" id="KW-1185">Reference proteome</keyword>
<reference evidence="1 2" key="1">
    <citation type="journal article" date="2012" name="J. Bacteriol.">
        <title>Complete genome sequence of strain 1860, a crenarchaeon of the genus pyrobaculum able to grow with various electron acceptors.</title>
        <authorList>
            <person name="Mardanov A.V."/>
            <person name="Gumerov V.M."/>
            <person name="Slobodkina G.B."/>
            <person name="Beletsky A.V."/>
            <person name="Bonch-Osmolovskaya E.A."/>
            <person name="Ravin N.V."/>
            <person name="Skryabin K.G."/>
        </authorList>
    </citation>
    <scope>NUCLEOTIDE SEQUENCE [LARGE SCALE GENOMIC DNA]</scope>
    <source>
        <strain evidence="1 2">1860</strain>
    </source>
</reference>
<evidence type="ECO:0000313" key="2">
    <source>
        <dbReference type="Proteomes" id="UP000005867"/>
    </source>
</evidence>
<sequence>MEEAKKRSVDVGKALEELFSIVDQLSRGAADVDEKRLMRLVNLLEAAGGVKVPWLGPVAEAMRNWYNPARSKDERSEYAKAAFLIVWAVLQRRAHELYDKLAEMWNVRKEAAAVLKQALESNDREKWREFYSLVKRLEEAEGEVLKIAEEVANELNTIAVHLKTAAKKKGAKALEKVARWIEVDALEARRLAEATRDELSRFSGASYGTRAVAYLKAIVNDNIVGLTVLRAFAAEDLATLVANTPHGAYNKLLGRAQSVKRGQLRDLPLEERLAVELGRALRYAKVNDELKPLVEAFESGKARVEKRGEGKYVIYAGGKTAELKLLRGGGAMLYVDELTGPLADKKLAEARKAVEKYEEMLKKGKAPLPLREAQDGWLLSDVTVEETSEEGRRVVMVTASLEQVVVFLSAFGVRAGEIHWGRGERGKKPVKIYVKHFDVTSEGLRPAYQVELYDKYAEEAWDRLSAARTMPKEERERLIDFVARLLEGSGVDHEAFRQKLEKWIGEWLAKAPGLKEHRVFHTLVNSLREMARSEQDAGKREVARRRAVGMLLHAVLGDGTVTADKVVLYVGGGEEDEVPAEVKADLYYALLRALGCQPKMYKAKGTINVILYGEEAKKFARAALPHLVGLERVLEAVKRDEQIYSKVVKMIDIARAERVKAWIKDLTTEGKMLRSRLVVEADGVAAEYQMYLRKDNEVVLEFGTTNREEAERRAAVLRAVGVMVEVDKRHNKARNRDVWRIQVSTNALAAESVHEAVRKAVLEFLKQCREAGAIEEEAYRRLAAKFERGMPEWGEVRLSVDLTRGGAVVVEYRPNDPQSFSKAVEFLRKLGLRDTCESDWCFIHFTAREPREGKEGYVYITADGLKYIGWLASRGDERAQWLKEMLLKEAEVKGVKMREQLEQRFGEGEEWGRVRPPVEREVEVEGRRLKVLIEEVEAGVERGRAKELLVVKIRAKVFEGNSEVAVEKEAKFYKERRGAVRGYVNIHAGAKGGPEADYVRTAAVLKVLGVEKWSRKPNQIQLTRDALDALMRLEPVCRALGICQKA</sequence>
<dbReference type="Proteomes" id="UP000005867">
    <property type="component" value="Chromosome"/>
</dbReference>
<dbReference type="GeneID" id="70362835"/>
<dbReference type="eggNOG" id="arCOG09780">
    <property type="taxonomic scope" value="Archaea"/>
</dbReference>
<evidence type="ECO:0000313" key="1">
    <source>
        <dbReference type="EMBL" id="AET31922.1"/>
    </source>
</evidence>
<dbReference type="RefSeq" id="WP_014287750.1">
    <property type="nucleotide sequence ID" value="NC_016645.1"/>
</dbReference>
<gene>
    <name evidence="1" type="ORF">P186_0468</name>
</gene>
<dbReference type="AlphaFoldDB" id="G7VGT9"/>
<name>G7VGT9_9CREN</name>
<protein>
    <submittedName>
        <fullName evidence="1">PaRep2b-like protein</fullName>
    </submittedName>
</protein>
<dbReference type="KEGG" id="pyr:P186_0468"/>